<keyword evidence="1" id="KW-1133">Transmembrane helix</keyword>
<accession>A0A0C1QCX1</accession>
<dbReference type="Proteomes" id="UP000031327">
    <property type="component" value="Unassembled WGS sequence"/>
</dbReference>
<evidence type="ECO:0000256" key="1">
    <source>
        <dbReference type="SAM" id="Phobius"/>
    </source>
</evidence>
<feature type="transmembrane region" description="Helical" evidence="1">
    <location>
        <begin position="14"/>
        <end position="35"/>
    </location>
</feature>
<name>A0A0C1QCX1_9GAMM</name>
<keyword evidence="1" id="KW-0472">Membrane</keyword>
<feature type="transmembrane region" description="Helical" evidence="1">
    <location>
        <begin position="81"/>
        <end position="98"/>
    </location>
</feature>
<reference evidence="2 3" key="1">
    <citation type="submission" date="2014-12" db="EMBL/GenBank/DDBJ databases">
        <title>Draft Genome Sequence of Pseudoalteromonas luteoviolacea HI1.</title>
        <authorList>
            <person name="Asahina A.Y."/>
            <person name="Hadfield M.G."/>
        </authorList>
    </citation>
    <scope>NUCLEOTIDE SEQUENCE [LARGE SCALE GENOMIC DNA]</scope>
    <source>
        <strain evidence="2 3">HI1</strain>
    </source>
</reference>
<evidence type="ECO:0000313" key="3">
    <source>
        <dbReference type="Proteomes" id="UP000031327"/>
    </source>
</evidence>
<gene>
    <name evidence="2" type="ORF">JF50_07490</name>
</gene>
<protein>
    <submittedName>
        <fullName evidence="2">Uncharacterized protein</fullName>
    </submittedName>
</protein>
<feature type="transmembrane region" description="Helical" evidence="1">
    <location>
        <begin position="118"/>
        <end position="138"/>
    </location>
</feature>
<proteinExistence type="predicted"/>
<dbReference type="RefSeq" id="WP_039608780.1">
    <property type="nucleotide sequence ID" value="NZ_JWIC01000004.1"/>
</dbReference>
<evidence type="ECO:0000313" key="2">
    <source>
        <dbReference type="EMBL" id="KID58491.1"/>
    </source>
</evidence>
<feature type="transmembrane region" description="Helical" evidence="1">
    <location>
        <begin position="56"/>
        <end position="75"/>
    </location>
</feature>
<sequence>MVDFNSVIETWHDFYSVLSQVSATFAGLLFVSLSLRHELLNHPEFVRVKRLAQHTFKAFLFLVIFALIFIIPKAGLLGTTIPLFLVALYAFVITARGLQIELKDKCDYAVQVSGASKIYLLSMLTYLMFGIVAVLLFLGIDKALYLVVGLVIWTLALVTTSSWKLLAELNEDNMNQSCQQSK</sequence>
<feature type="transmembrane region" description="Helical" evidence="1">
    <location>
        <begin position="144"/>
        <end position="166"/>
    </location>
</feature>
<keyword evidence="1" id="KW-0812">Transmembrane</keyword>
<dbReference type="AlphaFoldDB" id="A0A0C1QCX1"/>
<dbReference type="OrthoDB" id="6312555at2"/>
<comment type="caution">
    <text evidence="2">The sequence shown here is derived from an EMBL/GenBank/DDBJ whole genome shotgun (WGS) entry which is preliminary data.</text>
</comment>
<organism evidence="2 3">
    <name type="scientific">Pseudoalteromonas luteoviolacea</name>
    <dbReference type="NCBI Taxonomy" id="43657"/>
    <lineage>
        <taxon>Bacteria</taxon>
        <taxon>Pseudomonadati</taxon>
        <taxon>Pseudomonadota</taxon>
        <taxon>Gammaproteobacteria</taxon>
        <taxon>Alteromonadales</taxon>
        <taxon>Pseudoalteromonadaceae</taxon>
        <taxon>Pseudoalteromonas</taxon>
    </lineage>
</organism>
<dbReference type="EMBL" id="JWIC01000004">
    <property type="protein sequence ID" value="KID58491.1"/>
    <property type="molecule type" value="Genomic_DNA"/>
</dbReference>